<feature type="non-terminal residue" evidence="1">
    <location>
        <position position="171"/>
    </location>
</feature>
<comment type="caution">
    <text evidence="1">The sequence shown here is derived from an EMBL/GenBank/DDBJ whole genome shotgun (WGS) entry which is preliminary data.</text>
</comment>
<dbReference type="Gene3D" id="3.90.1100.10">
    <property type="match status" value="1"/>
</dbReference>
<protein>
    <submittedName>
        <fullName evidence="1">Uncharacterized protein</fullName>
    </submittedName>
</protein>
<evidence type="ECO:0000313" key="1">
    <source>
        <dbReference type="EMBL" id="KKL74265.1"/>
    </source>
</evidence>
<name>A0A0F9GY69_9ZZZZ</name>
<dbReference type="EMBL" id="LAZR01024711">
    <property type="protein sequence ID" value="KKL74265.1"/>
    <property type="molecule type" value="Genomic_DNA"/>
</dbReference>
<accession>A0A0F9GY69</accession>
<dbReference type="SUPFAM" id="SSF64484">
    <property type="entry name" value="beta and beta-prime subunits of DNA dependent RNA-polymerase"/>
    <property type="match status" value="1"/>
</dbReference>
<organism evidence="1">
    <name type="scientific">marine sediment metagenome</name>
    <dbReference type="NCBI Taxonomy" id="412755"/>
    <lineage>
        <taxon>unclassified sequences</taxon>
        <taxon>metagenomes</taxon>
        <taxon>ecological metagenomes</taxon>
    </lineage>
</organism>
<sequence length="171" mass="20084">MPEKINNLFDHRLQNLQLENALKSSIKRIFPIENAGKTILLNNIYIEDNLDDNDFPVQKEAKIKRKSWHMPIFADFEILNENGKVISKQTKLKIGNLPKITNRFTTIIEGNEYQTVNQLRRKSGIYSRIKRNGELEAEFNLAKGKNFKMQLDPVSQLFVISYANRKYRLWT</sequence>
<reference evidence="1" key="1">
    <citation type="journal article" date="2015" name="Nature">
        <title>Complex archaea that bridge the gap between prokaryotes and eukaryotes.</title>
        <authorList>
            <person name="Spang A."/>
            <person name="Saw J.H."/>
            <person name="Jorgensen S.L."/>
            <person name="Zaremba-Niedzwiedzka K."/>
            <person name="Martijn J."/>
            <person name="Lind A.E."/>
            <person name="van Eijk R."/>
            <person name="Schleper C."/>
            <person name="Guy L."/>
            <person name="Ettema T.J."/>
        </authorList>
    </citation>
    <scope>NUCLEOTIDE SEQUENCE</scope>
</reference>
<gene>
    <name evidence="1" type="ORF">LCGC14_2066590</name>
</gene>
<dbReference type="AlphaFoldDB" id="A0A0F9GY69"/>
<proteinExistence type="predicted"/>